<dbReference type="Gene3D" id="3.40.109.10">
    <property type="entry name" value="NADH Oxidase"/>
    <property type="match status" value="1"/>
</dbReference>
<name>A0A1H8HCG4_9BURK</name>
<dbReference type="InterPro" id="IPR000415">
    <property type="entry name" value="Nitroreductase-like"/>
</dbReference>
<dbReference type="GO" id="GO:0016491">
    <property type="term" value="F:oxidoreductase activity"/>
    <property type="evidence" value="ECO:0007669"/>
    <property type="project" value="UniProtKB-KW"/>
</dbReference>
<dbReference type="PANTHER" id="PTHR23026">
    <property type="entry name" value="NADPH NITROREDUCTASE"/>
    <property type="match status" value="1"/>
</dbReference>
<protein>
    <submittedName>
        <fullName evidence="5">Cob(II)yrinic acid a,c-diamide reductase</fullName>
    </submittedName>
</protein>
<keyword evidence="2" id="KW-0288">FMN</keyword>
<evidence type="ECO:0000256" key="1">
    <source>
        <dbReference type="ARBA" id="ARBA00022630"/>
    </source>
</evidence>
<sequence>MTRDSHVHSETGGAAALPDAVREDASHAYSAADRDAIYRVMAQRRDMRHFTPGAQVAPEVLERLLLAAHAGPSVGFMQPWRFLRITDVGLRERIHACVDRERVATARALGEREEDFLRLKVEGIREAAELIAVCLADGRERHVFGRRTMPYMDIASVGCALQNLWLAARAEGLGVGWVSIFEPAELAALLQLPEGASTLALLCIGPVPEFYDAPMLQQQRWASRMPLADVVFDNTWGQSAPFLQGLCQPGQSPMADNAGCDSSD</sequence>
<dbReference type="PANTHER" id="PTHR23026:SF90">
    <property type="entry name" value="IODOTYROSINE DEIODINASE 1"/>
    <property type="match status" value="1"/>
</dbReference>
<dbReference type="AlphaFoldDB" id="A0A1H8HCG4"/>
<evidence type="ECO:0000313" key="6">
    <source>
        <dbReference type="Proteomes" id="UP000199531"/>
    </source>
</evidence>
<dbReference type="Pfam" id="PF00881">
    <property type="entry name" value="Nitroreductase"/>
    <property type="match status" value="1"/>
</dbReference>
<dbReference type="OrthoDB" id="9773807at2"/>
<keyword evidence="6" id="KW-1185">Reference proteome</keyword>
<dbReference type="STRING" id="1121117.SAMN02745977_01490"/>
<dbReference type="NCBIfam" id="TIGR02476">
    <property type="entry name" value="BluB"/>
    <property type="match status" value="1"/>
</dbReference>
<reference evidence="5 6" key="1">
    <citation type="submission" date="2016-10" db="EMBL/GenBank/DDBJ databases">
        <authorList>
            <person name="de Groot N.N."/>
        </authorList>
    </citation>
    <scope>NUCLEOTIDE SEQUENCE [LARGE SCALE GENOMIC DNA]</scope>
    <source>
        <strain evidence="5 6">DSM 15123</strain>
    </source>
</reference>
<dbReference type="InterPro" id="IPR012825">
    <property type="entry name" value="BluB"/>
</dbReference>
<proteinExistence type="predicted"/>
<gene>
    <name evidence="5" type="ORF">SAMN02745977_01490</name>
</gene>
<accession>A0A1H8HCG4</accession>
<dbReference type="InterPro" id="IPR050627">
    <property type="entry name" value="Nitroreductase/BluB"/>
</dbReference>
<dbReference type="EMBL" id="FOCW01000002">
    <property type="protein sequence ID" value="SEN53238.1"/>
    <property type="molecule type" value="Genomic_DNA"/>
</dbReference>
<evidence type="ECO:0000256" key="3">
    <source>
        <dbReference type="ARBA" id="ARBA00023002"/>
    </source>
</evidence>
<organism evidence="5 6">
    <name type="scientific">Brachymonas denitrificans DSM 15123</name>
    <dbReference type="NCBI Taxonomy" id="1121117"/>
    <lineage>
        <taxon>Bacteria</taxon>
        <taxon>Pseudomonadati</taxon>
        <taxon>Pseudomonadota</taxon>
        <taxon>Betaproteobacteria</taxon>
        <taxon>Burkholderiales</taxon>
        <taxon>Comamonadaceae</taxon>
        <taxon>Brachymonas</taxon>
    </lineage>
</organism>
<dbReference type="SUPFAM" id="SSF55469">
    <property type="entry name" value="FMN-dependent nitroreductase-like"/>
    <property type="match status" value="1"/>
</dbReference>
<dbReference type="RefSeq" id="WP_091816223.1">
    <property type="nucleotide sequence ID" value="NZ_FOCW01000002.1"/>
</dbReference>
<evidence type="ECO:0000259" key="4">
    <source>
        <dbReference type="Pfam" id="PF00881"/>
    </source>
</evidence>
<evidence type="ECO:0000256" key="2">
    <source>
        <dbReference type="ARBA" id="ARBA00022643"/>
    </source>
</evidence>
<evidence type="ECO:0000313" key="5">
    <source>
        <dbReference type="EMBL" id="SEN53238.1"/>
    </source>
</evidence>
<dbReference type="InterPro" id="IPR029479">
    <property type="entry name" value="Nitroreductase"/>
</dbReference>
<dbReference type="Proteomes" id="UP000199531">
    <property type="component" value="Unassembled WGS sequence"/>
</dbReference>
<keyword evidence="1" id="KW-0285">Flavoprotein</keyword>
<feature type="domain" description="Nitroreductase" evidence="4">
    <location>
        <begin position="42"/>
        <end position="205"/>
    </location>
</feature>
<keyword evidence="3" id="KW-0560">Oxidoreductase</keyword>